<keyword evidence="1" id="KW-0812">Transmembrane</keyword>
<dbReference type="RefSeq" id="WP_013881191.1">
    <property type="nucleotide sequence ID" value="NC_015666.1"/>
</dbReference>
<dbReference type="GO" id="GO:0016301">
    <property type="term" value="F:kinase activity"/>
    <property type="evidence" value="ECO:0007669"/>
    <property type="project" value="UniProtKB-KW"/>
</dbReference>
<keyword evidence="3" id="KW-1185">Reference proteome</keyword>
<proteinExistence type="predicted"/>
<sequence>MSLGSDRVRRYLASGCVSGLGAILLLVPLYDIWDDRRNLSWELTWTLLENSALLVLAFGLVLAGAWLVRLNWETDYVVTVAKWYLLVGGAIAALFLWVVLI</sequence>
<protein>
    <submittedName>
        <fullName evidence="2">Multi-sensor signal transduction histidine kinase</fullName>
    </submittedName>
</protein>
<feature type="transmembrane region" description="Helical" evidence="1">
    <location>
        <begin position="12"/>
        <end position="30"/>
    </location>
</feature>
<feature type="transmembrane region" description="Helical" evidence="1">
    <location>
        <begin position="50"/>
        <end position="68"/>
    </location>
</feature>
<dbReference type="GeneID" id="10798641"/>
<dbReference type="KEGG" id="hxa:Halxa_3697"/>
<name>F8DBN7_HALXS</name>
<feature type="transmembrane region" description="Helical" evidence="1">
    <location>
        <begin position="80"/>
        <end position="100"/>
    </location>
</feature>
<keyword evidence="1" id="KW-0472">Membrane</keyword>
<evidence type="ECO:0000313" key="3">
    <source>
        <dbReference type="Proteomes" id="UP000006794"/>
    </source>
</evidence>
<dbReference type="STRING" id="797210.Halxa_3697"/>
<dbReference type="HOGENOM" id="CLU_2285003_0_0_2"/>
<keyword evidence="1" id="KW-1133">Transmembrane helix</keyword>
<accession>F8DBN7</accession>
<keyword evidence="2" id="KW-0808">Transferase</keyword>
<dbReference type="AlphaFoldDB" id="F8DBN7"/>
<evidence type="ECO:0000313" key="2">
    <source>
        <dbReference type="EMBL" id="AEH38304.1"/>
    </source>
</evidence>
<organism evidence="2 3">
    <name type="scientific">Halopiger xanaduensis (strain DSM 18323 / JCM 14033 / SH-6)</name>
    <dbReference type="NCBI Taxonomy" id="797210"/>
    <lineage>
        <taxon>Archaea</taxon>
        <taxon>Methanobacteriati</taxon>
        <taxon>Methanobacteriota</taxon>
        <taxon>Stenosarchaea group</taxon>
        <taxon>Halobacteria</taxon>
        <taxon>Halobacteriales</taxon>
        <taxon>Natrialbaceae</taxon>
        <taxon>Halopiger</taxon>
    </lineage>
</organism>
<keyword evidence="2" id="KW-0418">Kinase</keyword>
<evidence type="ECO:0000256" key="1">
    <source>
        <dbReference type="SAM" id="Phobius"/>
    </source>
</evidence>
<dbReference type="Proteomes" id="UP000006794">
    <property type="component" value="Chromosome"/>
</dbReference>
<gene>
    <name evidence="2" type="ordered locus">Halxa_3697</name>
</gene>
<dbReference type="EMBL" id="CP002839">
    <property type="protein sequence ID" value="AEH38304.1"/>
    <property type="molecule type" value="Genomic_DNA"/>
</dbReference>
<reference evidence="2 3" key="1">
    <citation type="journal article" date="2012" name="Stand. Genomic Sci.">
        <title>Complete genome sequence of Halopiger xanaduensis type strain (SH-6(T)).</title>
        <authorList>
            <person name="Anderson I."/>
            <person name="Tindall B.J."/>
            <person name="Rohde M."/>
            <person name="Lucas S."/>
            <person name="Han J."/>
            <person name="Lapidus A."/>
            <person name="Cheng J.F."/>
            <person name="Goodwin L."/>
            <person name="Pitluck S."/>
            <person name="Peters L."/>
            <person name="Pati A."/>
            <person name="Mikhailova N."/>
            <person name="Pagani I."/>
            <person name="Teshima H."/>
            <person name="Han C."/>
            <person name="Tapia R."/>
            <person name="Land M."/>
            <person name="Woyke T."/>
            <person name="Klenk H.P."/>
            <person name="Kyrpides N."/>
            <person name="Ivanova N."/>
        </authorList>
    </citation>
    <scope>NUCLEOTIDE SEQUENCE [LARGE SCALE GENOMIC DNA]</scope>
    <source>
        <strain evidence="3">DSM 18323 / JCM 14033 / SH-6</strain>
    </source>
</reference>